<dbReference type="InterPro" id="IPR036390">
    <property type="entry name" value="WH_DNA-bd_sf"/>
</dbReference>
<dbReference type="PANTHER" id="PTHR33164:SF43">
    <property type="entry name" value="HTH-TYPE TRANSCRIPTIONAL REPRESSOR YETL"/>
    <property type="match status" value="1"/>
</dbReference>
<name>A0A1C3U0X9_9HYPH</name>
<keyword evidence="2" id="KW-0238">DNA-binding</keyword>
<dbReference type="InterPro" id="IPR039422">
    <property type="entry name" value="MarR/SlyA-like"/>
</dbReference>
<evidence type="ECO:0000313" key="2">
    <source>
        <dbReference type="EMBL" id="SCB09129.1"/>
    </source>
</evidence>
<dbReference type="GO" id="GO:0003677">
    <property type="term" value="F:DNA binding"/>
    <property type="evidence" value="ECO:0007669"/>
    <property type="project" value="UniProtKB-KW"/>
</dbReference>
<dbReference type="PANTHER" id="PTHR33164">
    <property type="entry name" value="TRANSCRIPTIONAL REGULATOR, MARR FAMILY"/>
    <property type="match status" value="1"/>
</dbReference>
<evidence type="ECO:0000313" key="3">
    <source>
        <dbReference type="Proteomes" id="UP000199435"/>
    </source>
</evidence>
<dbReference type="GO" id="GO:0003700">
    <property type="term" value="F:DNA-binding transcription factor activity"/>
    <property type="evidence" value="ECO:0007669"/>
    <property type="project" value="InterPro"/>
</dbReference>
<dbReference type="AlphaFoldDB" id="A0A1C3U0X9"/>
<dbReference type="STRING" id="411945.GA0061102_1001308"/>
<dbReference type="InterPro" id="IPR036388">
    <property type="entry name" value="WH-like_DNA-bd_sf"/>
</dbReference>
<accession>A0A1C3U0X9</accession>
<dbReference type="GO" id="GO:0006950">
    <property type="term" value="P:response to stress"/>
    <property type="evidence" value="ECO:0007669"/>
    <property type="project" value="TreeGrafter"/>
</dbReference>
<dbReference type="Proteomes" id="UP000199435">
    <property type="component" value="Unassembled WGS sequence"/>
</dbReference>
<organism evidence="2 3">
    <name type="scientific">Rhizobium miluonense</name>
    <dbReference type="NCBI Taxonomy" id="411945"/>
    <lineage>
        <taxon>Bacteria</taxon>
        <taxon>Pseudomonadati</taxon>
        <taxon>Pseudomonadota</taxon>
        <taxon>Alphaproteobacteria</taxon>
        <taxon>Hyphomicrobiales</taxon>
        <taxon>Rhizobiaceae</taxon>
        <taxon>Rhizobium/Agrobacterium group</taxon>
        <taxon>Rhizobium</taxon>
    </lineage>
</organism>
<dbReference type="PROSITE" id="PS50995">
    <property type="entry name" value="HTH_MARR_2"/>
    <property type="match status" value="1"/>
</dbReference>
<dbReference type="Gene3D" id="1.10.10.10">
    <property type="entry name" value="Winged helix-like DNA-binding domain superfamily/Winged helix DNA-binding domain"/>
    <property type="match status" value="1"/>
</dbReference>
<dbReference type="EMBL" id="FMAH01000001">
    <property type="protein sequence ID" value="SCB09129.1"/>
    <property type="molecule type" value="Genomic_DNA"/>
</dbReference>
<sequence>MATDKETLRLENLFGAMSLALVDKMEKAFADETGFGPSAVAAVIQIGSEPGLTIETLRRMIALSHSATVRLVDQLVASDLVLRAGGVEGDKRARSLQLTEVGQVLFDKSLAARRAVIERAFKGLKPEETEQLGRLVEKLLPALVDLGDDQDVVCRVCDQGVCDQDRCPIAFMS</sequence>
<dbReference type="SUPFAM" id="SSF46785">
    <property type="entry name" value="Winged helix' DNA-binding domain"/>
    <property type="match status" value="1"/>
</dbReference>
<reference evidence="3" key="1">
    <citation type="submission" date="2016-08" db="EMBL/GenBank/DDBJ databases">
        <authorList>
            <person name="Varghese N."/>
            <person name="Submissions Spin"/>
        </authorList>
    </citation>
    <scope>NUCLEOTIDE SEQUENCE [LARGE SCALE GENOMIC DNA]</scope>
    <source>
        <strain evidence="3">HAMBI 2971</strain>
    </source>
</reference>
<proteinExistence type="predicted"/>
<dbReference type="InterPro" id="IPR000835">
    <property type="entry name" value="HTH_MarR-typ"/>
</dbReference>
<feature type="domain" description="HTH marR-type" evidence="1">
    <location>
        <begin position="7"/>
        <end position="141"/>
    </location>
</feature>
<evidence type="ECO:0000259" key="1">
    <source>
        <dbReference type="PROSITE" id="PS50995"/>
    </source>
</evidence>
<dbReference type="SMART" id="SM00347">
    <property type="entry name" value="HTH_MARR"/>
    <property type="match status" value="1"/>
</dbReference>
<dbReference type="Pfam" id="PF12802">
    <property type="entry name" value="MarR_2"/>
    <property type="match status" value="1"/>
</dbReference>
<dbReference type="OrthoDB" id="7875071at2"/>
<gene>
    <name evidence="2" type="ORF">GA0061102_1001308</name>
</gene>
<protein>
    <submittedName>
        <fullName evidence="2">DNA-binding transcriptional regulator, MarR family</fullName>
    </submittedName>
</protein>
<dbReference type="RefSeq" id="WP_092843354.1">
    <property type="nucleotide sequence ID" value="NZ_FMAH01000001.1"/>
</dbReference>
<keyword evidence="3" id="KW-1185">Reference proteome</keyword>